<evidence type="ECO:0000313" key="1">
    <source>
        <dbReference type="EMBL" id="SDI56051.1"/>
    </source>
</evidence>
<sequence length="87" mass="10122">MRLTSCLTLICGMCLTTGCADPARKLELVPTEGPLFCDVEQPRRFTREELEVRSDRWPENLRLDIKTNTTWDRECAPEIQQHSITER</sequence>
<protein>
    <recommendedName>
        <fullName evidence="3">Lipoprotein</fullName>
    </recommendedName>
</protein>
<organism evidence="1 2">
    <name type="scientific">Salipiger marinus</name>
    <dbReference type="NCBI Taxonomy" id="555512"/>
    <lineage>
        <taxon>Bacteria</taxon>
        <taxon>Pseudomonadati</taxon>
        <taxon>Pseudomonadota</taxon>
        <taxon>Alphaproteobacteria</taxon>
        <taxon>Rhodobacterales</taxon>
        <taxon>Roseobacteraceae</taxon>
        <taxon>Salipiger</taxon>
    </lineage>
</organism>
<evidence type="ECO:0000313" key="2">
    <source>
        <dbReference type="Proteomes" id="UP000199093"/>
    </source>
</evidence>
<dbReference type="EMBL" id="FNEJ01000006">
    <property type="protein sequence ID" value="SDI56051.1"/>
    <property type="molecule type" value="Genomic_DNA"/>
</dbReference>
<dbReference type="PROSITE" id="PS51257">
    <property type="entry name" value="PROKAR_LIPOPROTEIN"/>
    <property type="match status" value="1"/>
</dbReference>
<proteinExistence type="predicted"/>
<dbReference type="STRING" id="555512.SAMN04487993_1006211"/>
<accession>A0A1G8LK48</accession>
<gene>
    <name evidence="1" type="ORF">SAMN04487993_1006211</name>
</gene>
<dbReference type="Proteomes" id="UP000199093">
    <property type="component" value="Unassembled WGS sequence"/>
</dbReference>
<name>A0A1G8LK48_9RHOB</name>
<reference evidence="1 2" key="1">
    <citation type="submission" date="2016-10" db="EMBL/GenBank/DDBJ databases">
        <authorList>
            <person name="de Groot N.N."/>
        </authorList>
    </citation>
    <scope>NUCLEOTIDE SEQUENCE [LARGE SCALE GENOMIC DNA]</scope>
    <source>
        <strain evidence="1 2">DSM 26424</strain>
    </source>
</reference>
<dbReference type="AlphaFoldDB" id="A0A1G8LK48"/>
<dbReference type="RefSeq" id="WP_165616778.1">
    <property type="nucleotide sequence ID" value="NZ_FNEJ01000006.1"/>
</dbReference>
<keyword evidence="2" id="KW-1185">Reference proteome</keyword>
<evidence type="ECO:0008006" key="3">
    <source>
        <dbReference type="Google" id="ProtNLM"/>
    </source>
</evidence>